<comment type="subcellular location">
    <subcellularLocation>
        <location evidence="1">Endomembrane system</location>
        <topology evidence="1">Multi-pass membrane protein</topology>
    </subcellularLocation>
</comment>
<feature type="transmembrane region" description="Helical" evidence="5">
    <location>
        <begin position="95"/>
        <end position="117"/>
    </location>
</feature>
<evidence type="ECO:0000256" key="3">
    <source>
        <dbReference type="ARBA" id="ARBA00022989"/>
    </source>
</evidence>
<dbReference type="Pfam" id="PF02163">
    <property type="entry name" value="Peptidase_M50"/>
    <property type="match status" value="1"/>
</dbReference>
<keyword evidence="8" id="KW-1185">Reference proteome</keyword>
<dbReference type="GO" id="GO:0031293">
    <property type="term" value="P:membrane protein intracellular domain proteolysis"/>
    <property type="evidence" value="ECO:0007669"/>
    <property type="project" value="TreeGrafter"/>
</dbReference>
<evidence type="ECO:0000256" key="2">
    <source>
        <dbReference type="ARBA" id="ARBA00022692"/>
    </source>
</evidence>
<keyword evidence="3 5" id="KW-1133">Transmembrane helix</keyword>
<evidence type="ECO:0000259" key="6">
    <source>
        <dbReference type="PROSITE" id="PS50106"/>
    </source>
</evidence>
<feature type="transmembrane region" description="Helical" evidence="5">
    <location>
        <begin position="300"/>
        <end position="332"/>
    </location>
</feature>
<dbReference type="InterPro" id="IPR001193">
    <property type="entry name" value="MBTPS2"/>
</dbReference>
<dbReference type="InterPro" id="IPR008915">
    <property type="entry name" value="Peptidase_M50"/>
</dbReference>
<dbReference type="CDD" id="cd23081">
    <property type="entry name" value="cpPDZ_EcRseP-like"/>
    <property type="match status" value="1"/>
</dbReference>
<keyword evidence="2 5" id="KW-0812">Transmembrane</keyword>
<evidence type="ECO:0000256" key="4">
    <source>
        <dbReference type="ARBA" id="ARBA00023136"/>
    </source>
</evidence>
<dbReference type="AlphaFoldDB" id="A0A4P2VQ32"/>
<dbReference type="Pfam" id="PF17820">
    <property type="entry name" value="PDZ_6"/>
    <property type="match status" value="1"/>
</dbReference>
<dbReference type="Proteomes" id="UP000509448">
    <property type="component" value="Chromosome"/>
</dbReference>
<dbReference type="InterPro" id="IPR041489">
    <property type="entry name" value="PDZ_6"/>
</dbReference>
<feature type="transmembrane region" description="Helical" evidence="5">
    <location>
        <begin position="123"/>
        <end position="141"/>
    </location>
</feature>
<evidence type="ECO:0000256" key="5">
    <source>
        <dbReference type="SAM" id="Phobius"/>
    </source>
</evidence>
<name>A0A4P2VQ32_9ARCH</name>
<dbReference type="GO" id="GO:0012505">
    <property type="term" value="C:endomembrane system"/>
    <property type="evidence" value="ECO:0007669"/>
    <property type="project" value="UniProtKB-SubCell"/>
</dbReference>
<feature type="transmembrane region" description="Helical" evidence="5">
    <location>
        <begin position="44"/>
        <end position="64"/>
    </location>
</feature>
<accession>A0A4P2VQ32</accession>
<dbReference type="GO" id="GO:0005737">
    <property type="term" value="C:cytoplasm"/>
    <property type="evidence" value="ECO:0007669"/>
    <property type="project" value="TreeGrafter"/>
</dbReference>
<evidence type="ECO:0000313" key="7">
    <source>
        <dbReference type="EMBL" id="BBE43018.1"/>
    </source>
</evidence>
<dbReference type="PANTHER" id="PTHR13325">
    <property type="entry name" value="PROTEASE M50 MEMBRANE-BOUND TRANSCRIPTION FACTOR SITE 2 PROTEASE"/>
    <property type="match status" value="1"/>
</dbReference>
<feature type="domain" description="PDZ" evidence="6">
    <location>
        <begin position="201"/>
        <end position="258"/>
    </location>
</feature>
<organism evidence="7 8">
    <name type="scientific">Conexivisphaera calida</name>
    <dbReference type="NCBI Taxonomy" id="1874277"/>
    <lineage>
        <taxon>Archaea</taxon>
        <taxon>Nitrososphaerota</taxon>
        <taxon>Conexivisphaeria</taxon>
        <taxon>Conexivisphaerales</taxon>
        <taxon>Conexivisphaeraceae</taxon>
        <taxon>Conexivisphaera</taxon>
    </lineage>
</organism>
<dbReference type="InterPro" id="IPR036034">
    <property type="entry name" value="PDZ_sf"/>
</dbReference>
<feature type="transmembrane region" description="Helical" evidence="5">
    <location>
        <begin position="161"/>
        <end position="180"/>
    </location>
</feature>
<dbReference type="PROSITE" id="PS50106">
    <property type="entry name" value="PDZ"/>
    <property type="match status" value="1"/>
</dbReference>
<proteinExistence type="predicted"/>
<dbReference type="InterPro" id="IPR001478">
    <property type="entry name" value="PDZ"/>
</dbReference>
<dbReference type="GO" id="GO:0004222">
    <property type="term" value="F:metalloendopeptidase activity"/>
    <property type="evidence" value="ECO:0007669"/>
    <property type="project" value="InterPro"/>
</dbReference>
<dbReference type="KEGG" id="ccai:NAS2_1648"/>
<dbReference type="SUPFAM" id="SSF50156">
    <property type="entry name" value="PDZ domain-like"/>
    <property type="match status" value="1"/>
</dbReference>
<dbReference type="PANTHER" id="PTHR13325:SF3">
    <property type="entry name" value="MEMBRANE-BOUND TRANSCRIPTION FACTOR SITE-2 PROTEASE"/>
    <property type="match status" value="1"/>
</dbReference>
<evidence type="ECO:0000256" key="1">
    <source>
        <dbReference type="ARBA" id="ARBA00004127"/>
    </source>
</evidence>
<dbReference type="GO" id="GO:0016020">
    <property type="term" value="C:membrane"/>
    <property type="evidence" value="ECO:0007669"/>
    <property type="project" value="InterPro"/>
</dbReference>
<feature type="transmembrane region" description="Helical" evidence="5">
    <location>
        <begin position="192"/>
        <end position="211"/>
    </location>
</feature>
<dbReference type="Gene3D" id="2.30.42.10">
    <property type="match status" value="1"/>
</dbReference>
<feature type="transmembrane region" description="Helical" evidence="5">
    <location>
        <begin position="344"/>
        <end position="366"/>
    </location>
</feature>
<protein>
    <submittedName>
        <fullName evidence="7">Conserved protein</fullName>
    </submittedName>
</protein>
<dbReference type="PRINTS" id="PR01000">
    <property type="entry name" value="SREBPS2PTASE"/>
</dbReference>
<keyword evidence="4 5" id="KW-0472">Membrane</keyword>
<dbReference type="EMBL" id="AP018732">
    <property type="protein sequence ID" value="BBE43018.1"/>
    <property type="molecule type" value="Genomic_DNA"/>
</dbReference>
<reference evidence="7 8" key="1">
    <citation type="journal article" date="2019" name="ISME J.">
        <title>Isolation and characterization of a thermophilic sulfur- and iron-reducing thaumarchaeote from a terrestrial acidic hot spring.</title>
        <authorList>
            <person name="Kato S."/>
            <person name="Itoh T."/>
            <person name="Yuki M."/>
            <person name="Nagamori M."/>
            <person name="Ohnishi M."/>
            <person name="Uematsu K."/>
            <person name="Suzuki K."/>
            <person name="Takashina T."/>
            <person name="Ohkuma M."/>
        </authorList>
    </citation>
    <scope>NUCLEOTIDE SEQUENCE [LARGE SCALE GENOMIC DNA]</scope>
    <source>
        <strain evidence="7 8">NAS-02</strain>
    </source>
</reference>
<sequence length="373" mass="39852">MVRRKQGYLESKGLTLGPLYIIFNIRSLGGALERRFSGSRRASALLSASPVIAAALMVYALYFLARNMSLYFTAPSGFSAVVPLVPFVTIRSAPLLAIFLSAVPLLIIPHELSHALAAAARGIKIKGGGFLLVAFLLGAFVELDEELFRKASWRHRAVTAAAGPTANAVIAGVILALLVTQPTSYLYLPQPVAAPFYAPAAGVMIAGVMPGSPAQRAGLSQGDVILSINGTPLRSVGDLTALNLSAGESLVLQVERAGRVYTYNVSVANISGRAMIGVYLANNMEPKLQLPYLGASTDYFLMWMLVMSFAVAVFNMLPMAPFDGAIFMDALLSPIIKDDSIKRLILYAFYAISAILLMGNIMLSLIRFGVPSF</sequence>
<evidence type="ECO:0000313" key="8">
    <source>
        <dbReference type="Proteomes" id="UP000509448"/>
    </source>
</evidence>
<dbReference type="SMART" id="SM00228">
    <property type="entry name" value="PDZ"/>
    <property type="match status" value="1"/>
</dbReference>
<gene>
    <name evidence="7" type="ORF">NAS2_1648</name>
</gene>